<dbReference type="EMBL" id="UINC01021736">
    <property type="protein sequence ID" value="SVA89922.1"/>
    <property type="molecule type" value="Genomic_DNA"/>
</dbReference>
<proteinExistence type="predicted"/>
<sequence length="53" mass="6273">MWYLWAMIGVAALTIGIPMYLVYKTDKRRKTAHDKKFKFGRFSKNKKDTDSES</sequence>
<protein>
    <submittedName>
        <fullName evidence="2">Uncharacterized protein</fullName>
    </submittedName>
</protein>
<evidence type="ECO:0000313" key="2">
    <source>
        <dbReference type="EMBL" id="SVA89922.1"/>
    </source>
</evidence>
<evidence type="ECO:0000256" key="1">
    <source>
        <dbReference type="SAM" id="Phobius"/>
    </source>
</evidence>
<keyword evidence="1" id="KW-0812">Transmembrane</keyword>
<gene>
    <name evidence="2" type="ORF">METZ01_LOCUS142776</name>
</gene>
<reference evidence="2" key="1">
    <citation type="submission" date="2018-05" db="EMBL/GenBank/DDBJ databases">
        <authorList>
            <person name="Lanie J.A."/>
            <person name="Ng W.-L."/>
            <person name="Kazmierczak K.M."/>
            <person name="Andrzejewski T.M."/>
            <person name="Davidsen T.M."/>
            <person name="Wayne K.J."/>
            <person name="Tettelin H."/>
            <person name="Glass J.I."/>
            <person name="Rusch D."/>
            <person name="Podicherti R."/>
            <person name="Tsui H.-C.T."/>
            <person name="Winkler M.E."/>
        </authorList>
    </citation>
    <scope>NUCLEOTIDE SEQUENCE</scope>
</reference>
<keyword evidence="1" id="KW-0472">Membrane</keyword>
<accession>A0A381ZM37</accession>
<organism evidence="2">
    <name type="scientific">marine metagenome</name>
    <dbReference type="NCBI Taxonomy" id="408172"/>
    <lineage>
        <taxon>unclassified sequences</taxon>
        <taxon>metagenomes</taxon>
        <taxon>ecological metagenomes</taxon>
    </lineage>
</organism>
<name>A0A381ZM37_9ZZZZ</name>
<keyword evidence="1" id="KW-1133">Transmembrane helix</keyword>
<feature type="transmembrane region" description="Helical" evidence="1">
    <location>
        <begin position="6"/>
        <end position="23"/>
    </location>
</feature>
<dbReference type="AlphaFoldDB" id="A0A381ZM37"/>